<evidence type="ECO:0000256" key="2">
    <source>
        <dbReference type="ARBA" id="ARBA00029447"/>
    </source>
</evidence>
<keyword evidence="5" id="KW-0472">Membrane</keyword>
<dbReference type="OrthoDB" id="3289104at2"/>
<dbReference type="Pfam" id="PF00015">
    <property type="entry name" value="MCPsignal"/>
    <property type="match status" value="1"/>
</dbReference>
<gene>
    <name evidence="8" type="ORF">SAMN05421512_101244</name>
</gene>
<evidence type="ECO:0000259" key="6">
    <source>
        <dbReference type="PROSITE" id="PS50111"/>
    </source>
</evidence>
<evidence type="ECO:0000256" key="3">
    <source>
        <dbReference type="PROSITE-ProRule" id="PRU00284"/>
    </source>
</evidence>
<dbReference type="Pfam" id="PF00672">
    <property type="entry name" value="HAMP"/>
    <property type="match status" value="1"/>
</dbReference>
<keyword evidence="5" id="KW-1133">Transmembrane helix</keyword>
<dbReference type="RefSeq" id="WP_141402529.1">
    <property type="nucleotide sequence ID" value="NZ_OBML01000001.1"/>
</dbReference>
<dbReference type="AlphaFoldDB" id="A0A285R5I6"/>
<sequence length="587" mass="62161">MRDVRAGSSRLRSVAAKILGLVGFLSLMMLVIAGVGLLQMRQIGTELEEIADETIPLTTNVSKVTVHQLESALLLERLFRAADLAPAAESGTTDELSQRVTALAAQVAEEIRKAEEIALTGLSLAAGPEHAAKYQAIMTTLKRIEAEHEAYGRKIEHIVELLKAKDIPAATALATELEREQERLDGELVTLAQDLDRFTLEASDSAKQHEQQGMLIMSTTTLAAIIAGVAIASLLAIFGISRPLRSVVTALNRLAMDDTSVTVSVRSRDEVGELARAFESFREKTIEIKRLQEQAREEEERIEIEKREATLRLADSLESTLKTVSDGIADAVRELEQAAGMMARNAEVTSDNAGTVAAAAEQSATGVQTVASAAEELSASIGEISRQVTAALSAAGQSNSDAQRSSSTVNGLAEAARRIDDVVKLINDIASQTNLLALNATIEAARAGEAGKGFAVVAGEVKALANQTGRATEDISAQVRDMQDGANLTSQAIGSVVESINNINGQISAIASAIEEQSAVTAEIARNVSEVAAGSTEITRTIGSVRERAVDSSAGARQVLTSVETLAYQSGTLQKELDAFLRNIRAA</sequence>
<evidence type="ECO:0000256" key="4">
    <source>
        <dbReference type="SAM" id="Coils"/>
    </source>
</evidence>
<feature type="coiled-coil region" evidence="4">
    <location>
        <begin position="274"/>
        <end position="312"/>
    </location>
</feature>
<dbReference type="PROSITE" id="PS50111">
    <property type="entry name" value="CHEMOTAXIS_TRANSDUC_2"/>
    <property type="match status" value="1"/>
</dbReference>
<accession>A0A285R5I6</accession>
<dbReference type="PANTHER" id="PTHR32089">
    <property type="entry name" value="METHYL-ACCEPTING CHEMOTAXIS PROTEIN MCPB"/>
    <property type="match status" value="1"/>
</dbReference>
<dbReference type="SMART" id="SM00283">
    <property type="entry name" value="MA"/>
    <property type="match status" value="1"/>
</dbReference>
<reference evidence="8 9" key="1">
    <citation type="submission" date="2017-08" db="EMBL/GenBank/DDBJ databases">
        <authorList>
            <person name="de Groot N.N."/>
        </authorList>
    </citation>
    <scope>NUCLEOTIDE SEQUENCE [LARGE SCALE GENOMIC DNA]</scope>
    <source>
        <strain evidence="8 9">USBA 352</strain>
    </source>
</reference>
<dbReference type="Gene3D" id="6.10.340.10">
    <property type="match status" value="1"/>
</dbReference>
<dbReference type="CDD" id="cd06225">
    <property type="entry name" value="HAMP"/>
    <property type="match status" value="1"/>
</dbReference>
<keyword evidence="4" id="KW-0175">Coiled coil</keyword>
<feature type="transmembrane region" description="Helical" evidence="5">
    <location>
        <begin position="215"/>
        <end position="240"/>
    </location>
</feature>
<dbReference type="SUPFAM" id="SSF58104">
    <property type="entry name" value="Methyl-accepting chemotaxis protein (MCP) signaling domain"/>
    <property type="match status" value="1"/>
</dbReference>
<proteinExistence type="inferred from homology"/>
<evidence type="ECO:0000313" key="8">
    <source>
        <dbReference type="EMBL" id="SOB89351.1"/>
    </source>
</evidence>
<organism evidence="8 9">
    <name type="scientific">Stappia indica</name>
    <dbReference type="NCBI Taxonomy" id="538381"/>
    <lineage>
        <taxon>Bacteria</taxon>
        <taxon>Pseudomonadati</taxon>
        <taxon>Pseudomonadota</taxon>
        <taxon>Alphaproteobacteria</taxon>
        <taxon>Hyphomicrobiales</taxon>
        <taxon>Stappiaceae</taxon>
        <taxon>Stappia</taxon>
    </lineage>
</organism>
<evidence type="ECO:0000259" key="7">
    <source>
        <dbReference type="PROSITE" id="PS50885"/>
    </source>
</evidence>
<evidence type="ECO:0000256" key="5">
    <source>
        <dbReference type="SAM" id="Phobius"/>
    </source>
</evidence>
<evidence type="ECO:0000313" key="9">
    <source>
        <dbReference type="Proteomes" id="UP000219331"/>
    </source>
</evidence>
<name>A0A285R5I6_9HYPH</name>
<dbReference type="InterPro" id="IPR004089">
    <property type="entry name" value="MCPsignal_dom"/>
</dbReference>
<keyword evidence="5" id="KW-0812">Transmembrane</keyword>
<dbReference type="STRING" id="538381.GCA_001696535_01322"/>
<dbReference type="SMART" id="SM00304">
    <property type="entry name" value="HAMP"/>
    <property type="match status" value="1"/>
</dbReference>
<dbReference type="GO" id="GO:0006935">
    <property type="term" value="P:chemotaxis"/>
    <property type="evidence" value="ECO:0007669"/>
    <property type="project" value="UniProtKB-KW"/>
</dbReference>
<dbReference type="InterPro" id="IPR003660">
    <property type="entry name" value="HAMP_dom"/>
</dbReference>
<dbReference type="GO" id="GO:0007165">
    <property type="term" value="P:signal transduction"/>
    <property type="evidence" value="ECO:0007669"/>
    <property type="project" value="UniProtKB-KW"/>
</dbReference>
<protein>
    <submittedName>
        <fullName evidence="8">Methyl-accepting chemotaxis sensory transducer with TarH sensor</fullName>
    </submittedName>
</protein>
<evidence type="ECO:0000256" key="1">
    <source>
        <dbReference type="ARBA" id="ARBA00023224"/>
    </source>
</evidence>
<dbReference type="Gene3D" id="1.10.287.950">
    <property type="entry name" value="Methyl-accepting chemotaxis protein"/>
    <property type="match status" value="1"/>
</dbReference>
<feature type="domain" description="Methyl-accepting transducer" evidence="6">
    <location>
        <begin position="331"/>
        <end position="567"/>
    </location>
</feature>
<dbReference type="EMBL" id="OBML01000001">
    <property type="protein sequence ID" value="SOB89351.1"/>
    <property type="molecule type" value="Genomic_DNA"/>
</dbReference>
<dbReference type="PANTHER" id="PTHR32089:SF112">
    <property type="entry name" value="LYSOZYME-LIKE PROTEIN-RELATED"/>
    <property type="match status" value="1"/>
</dbReference>
<feature type="domain" description="HAMP" evidence="7">
    <location>
        <begin position="238"/>
        <end position="290"/>
    </location>
</feature>
<dbReference type="GO" id="GO:0005886">
    <property type="term" value="C:plasma membrane"/>
    <property type="evidence" value="ECO:0007669"/>
    <property type="project" value="UniProtKB-SubCell"/>
</dbReference>
<dbReference type="Proteomes" id="UP000219331">
    <property type="component" value="Unassembled WGS sequence"/>
</dbReference>
<comment type="similarity">
    <text evidence="2">Belongs to the methyl-accepting chemotaxis (MCP) protein family.</text>
</comment>
<feature type="transmembrane region" description="Helical" evidence="5">
    <location>
        <begin position="18"/>
        <end position="38"/>
    </location>
</feature>
<keyword evidence="1 3" id="KW-0807">Transducer</keyword>
<dbReference type="PROSITE" id="PS50885">
    <property type="entry name" value="HAMP"/>
    <property type="match status" value="1"/>
</dbReference>
<keyword evidence="9" id="KW-1185">Reference proteome</keyword>